<reference evidence="1 2" key="1">
    <citation type="submission" date="2021-12" db="EMBL/GenBank/DDBJ databases">
        <title>Genome sequencing of bacteria with rrn-lacking chromosome and rrn-plasmid.</title>
        <authorList>
            <person name="Anda M."/>
            <person name="Iwasaki W."/>
        </authorList>
    </citation>
    <scope>NUCLEOTIDE SEQUENCE [LARGE SCALE GENOMIC DNA]</scope>
    <source>
        <strain evidence="1 2">NBRC 15940</strain>
    </source>
</reference>
<name>A0AAN4VZD0_9BACT</name>
<comment type="caution">
    <text evidence="1">The sequence shown here is derived from an EMBL/GenBank/DDBJ whole genome shotgun (WGS) entry which is preliminary data.</text>
</comment>
<accession>A0AAN4VZD0</accession>
<protein>
    <submittedName>
        <fullName evidence="1">Uncharacterized protein</fullName>
    </submittedName>
</protein>
<evidence type="ECO:0000313" key="1">
    <source>
        <dbReference type="EMBL" id="GJM61846.1"/>
    </source>
</evidence>
<dbReference type="Proteomes" id="UP001310022">
    <property type="component" value="Unassembled WGS sequence"/>
</dbReference>
<dbReference type="AlphaFoldDB" id="A0AAN4VZD0"/>
<organism evidence="1 2">
    <name type="scientific">Persicobacter diffluens</name>
    <dbReference type="NCBI Taxonomy" id="981"/>
    <lineage>
        <taxon>Bacteria</taxon>
        <taxon>Pseudomonadati</taxon>
        <taxon>Bacteroidota</taxon>
        <taxon>Cytophagia</taxon>
        <taxon>Cytophagales</taxon>
        <taxon>Persicobacteraceae</taxon>
        <taxon>Persicobacter</taxon>
    </lineage>
</organism>
<dbReference type="EMBL" id="BQKE01000001">
    <property type="protein sequence ID" value="GJM61846.1"/>
    <property type="molecule type" value="Genomic_DNA"/>
</dbReference>
<keyword evidence="2" id="KW-1185">Reference proteome</keyword>
<sequence>MWWFVVLVLIMILVLVYGDRRGLMKYGKLSSKRHLELNGHAYYLESTRFETEEEAYYKTFKVVQDVGRWGKPLEMKYELYDCSVFVYQFENYTVGVKYKRDERAIQLLKSKAPISIADFEEDHRLTFVQ</sequence>
<gene>
    <name evidence="1" type="ORF">PEDI_23980</name>
</gene>
<evidence type="ECO:0000313" key="2">
    <source>
        <dbReference type="Proteomes" id="UP001310022"/>
    </source>
</evidence>
<proteinExistence type="predicted"/>
<dbReference type="RefSeq" id="WP_338237289.1">
    <property type="nucleotide sequence ID" value="NZ_BQKE01000001.1"/>
</dbReference>